<feature type="region of interest" description="Disordered" evidence="3">
    <location>
        <begin position="1076"/>
        <end position="1105"/>
    </location>
</feature>
<feature type="repeat" description="HEAT" evidence="2">
    <location>
        <begin position="807"/>
        <end position="845"/>
    </location>
</feature>
<evidence type="ECO:0000313" key="4">
    <source>
        <dbReference type="Proteomes" id="UP000887565"/>
    </source>
</evidence>
<protein>
    <submittedName>
        <fullName evidence="5">Serine/threonine-protein phosphatase 4 regulatory subunit 1</fullName>
    </submittedName>
</protein>
<dbReference type="OMA" id="CYIHNDS"/>
<dbReference type="AlphaFoldDB" id="A0A915LDY7"/>
<dbReference type="Gene3D" id="1.25.10.10">
    <property type="entry name" value="Leucine-rich Repeat Variant"/>
    <property type="match status" value="2"/>
</dbReference>
<dbReference type="InterPro" id="IPR016024">
    <property type="entry name" value="ARM-type_fold"/>
</dbReference>
<proteinExistence type="predicted"/>
<feature type="region of interest" description="Disordered" evidence="3">
    <location>
        <begin position="580"/>
        <end position="610"/>
    </location>
</feature>
<feature type="compositionally biased region" description="Basic and acidic residues" evidence="3">
    <location>
        <begin position="591"/>
        <end position="609"/>
    </location>
</feature>
<dbReference type="SUPFAM" id="SSF48371">
    <property type="entry name" value="ARM repeat"/>
    <property type="match status" value="1"/>
</dbReference>
<evidence type="ECO:0000313" key="5">
    <source>
        <dbReference type="WBParaSite" id="nRc.2.0.1.t48051-RA"/>
    </source>
</evidence>
<dbReference type="InterPro" id="IPR011989">
    <property type="entry name" value="ARM-like"/>
</dbReference>
<feature type="compositionally biased region" description="Acidic residues" evidence="3">
    <location>
        <begin position="468"/>
        <end position="479"/>
    </location>
</feature>
<dbReference type="PANTHER" id="PTHR10648">
    <property type="entry name" value="SERINE/THREONINE-PROTEIN PHOSPHATASE PP2A 65 KDA REGULATORY SUBUNIT"/>
    <property type="match status" value="1"/>
</dbReference>
<feature type="compositionally biased region" description="Polar residues" evidence="3">
    <location>
        <begin position="1091"/>
        <end position="1105"/>
    </location>
</feature>
<evidence type="ECO:0000256" key="2">
    <source>
        <dbReference type="PROSITE-ProRule" id="PRU00103"/>
    </source>
</evidence>
<dbReference type="InterPro" id="IPR021133">
    <property type="entry name" value="HEAT_type_2"/>
</dbReference>
<dbReference type="WBParaSite" id="nRc.2.0.1.t48051-RA">
    <property type="protein sequence ID" value="nRc.2.0.1.t48051-RA"/>
    <property type="gene ID" value="nRc.2.0.1.g48051"/>
</dbReference>
<feature type="region of interest" description="Disordered" evidence="3">
    <location>
        <begin position="1117"/>
        <end position="1165"/>
    </location>
</feature>
<dbReference type="PANTHER" id="PTHR10648:SF1">
    <property type="entry name" value="SERINE_THREONINE-PROTEIN PHOSPHATASE 4 REGULATORY SUBUNIT 1"/>
    <property type="match status" value="1"/>
</dbReference>
<dbReference type="InterPro" id="IPR051023">
    <property type="entry name" value="PP2A_Regulatory_Subunit_A"/>
</dbReference>
<keyword evidence="1" id="KW-0677">Repeat</keyword>
<dbReference type="PROSITE" id="PS50077">
    <property type="entry name" value="HEAT_REPEAT"/>
    <property type="match status" value="2"/>
</dbReference>
<feature type="repeat" description="HEAT" evidence="2">
    <location>
        <begin position="240"/>
        <end position="277"/>
    </location>
</feature>
<feature type="region of interest" description="Disordered" evidence="3">
    <location>
        <begin position="466"/>
        <end position="499"/>
    </location>
</feature>
<evidence type="ECO:0000256" key="1">
    <source>
        <dbReference type="ARBA" id="ARBA00022737"/>
    </source>
</evidence>
<organism evidence="4 5">
    <name type="scientific">Romanomermis culicivorax</name>
    <name type="common">Nematode worm</name>
    <dbReference type="NCBI Taxonomy" id="13658"/>
    <lineage>
        <taxon>Eukaryota</taxon>
        <taxon>Metazoa</taxon>
        <taxon>Ecdysozoa</taxon>
        <taxon>Nematoda</taxon>
        <taxon>Enoplea</taxon>
        <taxon>Dorylaimia</taxon>
        <taxon>Mermithida</taxon>
        <taxon>Mermithoidea</taxon>
        <taxon>Mermithidae</taxon>
        <taxon>Romanomermis</taxon>
    </lineage>
</organism>
<name>A0A915LDY7_ROMCU</name>
<sequence length="1165" mass="131209">MICLIQLSQDFFKMFDENEPSSSSTTIDISSVADTGHSNAMVASDVEQGLTSNALENGVSSSEFEANSTEYNAVVFLQKACTSDNVSERQSAVRQILKTLQAVENDKIATMEVLCLVQSELARDADPVVRIELLEQIPLLILHCSQSARLRNYKRSFFLPLLLEFLNNDHAQVRKTSYTAVSILIEQDLLTPEDIEHNLLPVLLRLSVKGSNKDDIRIESVGLLCKLVSVLGRDKVIQLFLNRFTELCDDPLFHIRKTCATHLGEICKVLGPELTEKVLVLYLISLSQDAVWGVRKACAECFPDVSNLCCMQTRRRELAPVFIVLLADTSRWVQGAAFQALGQFISTFADINRTGLQWVDGELKYDESQIMQLQSSSLRKVPDRTTNNHEQSLDASVCDVNSCSVGENCSEKEDLLNLTTDSSSRLSNDVQNLNENIGSKGLSYTDDTSNLLTKKTSEFELNVICDNNSDDEEESADDENFLRRKSARPRNPVPSSSILLSTSDKVLQCSPPCNADGFTVEDVESSGVTSLSPPQFDIGGRNVNAEEDRVQTEIELSGTSPTSSSFASFKFWQPKLPPPDTLNLAPQTLSEPDHESKSVEVESIPKENHATSSVVQNFMERRMRFGTVNGITSPTDTVICQSSQKHTMLDQFAACSLGVADKDEVSEKRVQDNVRKEQEEMYEDLPTIDDIVSAYDLASETYSYTISFHPNDFNEANSKPSSTTKNSSLIVPVFHEELNSRMDANETFMKRKELEYQDIIPQALLDQFLSMVEPSRAQAVENEISRHCAFNFPAVAFTIGRKHWPMIKPTYLALANDMQWKVRRTLAFSIHNLAAILGPEITAKDLLPVFIGFLRDLDEVRIGVLKNLYEFLKLLEKDVRTGLLSHLADFLQTENYRNWRFRHLFAEQLILLCDLFDAGDVNEYLSPIAMTLAIDKVAEIRHITCKLMAKILGLFHRFELSMTPMLTIWLLQDIIRSFAKSQRWIRRQTFVHVCEEIVRTRSLPAVTFYDELMPTLVYLSQDRIPNVRIALANLLYYCCFESSPDYFQSELQLQNDAMHELCKLLSDDTDRDVRLSASQHRRTELAPPASFSWNEEVNNGGQSETGRVTRIVNCYDDTQTMPSGDEGRHSSYDLDFPPLSSVGSSRVIGKSSVTSNNNNDEQDEY</sequence>
<keyword evidence="4" id="KW-1185">Reference proteome</keyword>
<dbReference type="GO" id="GO:0005737">
    <property type="term" value="C:cytoplasm"/>
    <property type="evidence" value="ECO:0007669"/>
    <property type="project" value="TreeGrafter"/>
</dbReference>
<reference evidence="5" key="1">
    <citation type="submission" date="2022-11" db="UniProtKB">
        <authorList>
            <consortium name="WormBaseParasite"/>
        </authorList>
    </citation>
    <scope>IDENTIFICATION</scope>
</reference>
<evidence type="ECO:0000256" key="3">
    <source>
        <dbReference type="SAM" id="MobiDB-lite"/>
    </source>
</evidence>
<accession>A0A915LDY7</accession>
<dbReference type="GO" id="GO:0019888">
    <property type="term" value="F:protein phosphatase regulator activity"/>
    <property type="evidence" value="ECO:0007669"/>
    <property type="project" value="TreeGrafter"/>
</dbReference>
<dbReference type="Proteomes" id="UP000887565">
    <property type="component" value="Unplaced"/>
</dbReference>